<dbReference type="SUPFAM" id="SSF48403">
    <property type="entry name" value="Ankyrin repeat"/>
    <property type="match status" value="1"/>
</dbReference>
<gene>
    <name evidence="4" type="ORF">BSTOLATCC_MIC40569</name>
</gene>
<keyword evidence="1" id="KW-0677">Repeat</keyword>
<dbReference type="EMBL" id="CAJZBQ010000040">
    <property type="protein sequence ID" value="CAG9326135.1"/>
    <property type="molecule type" value="Genomic_DNA"/>
</dbReference>
<dbReference type="InterPro" id="IPR002110">
    <property type="entry name" value="Ankyrin_rpt"/>
</dbReference>
<keyword evidence="2 3" id="KW-0040">ANK repeat</keyword>
<dbReference type="PANTHER" id="PTHR24198">
    <property type="entry name" value="ANKYRIN REPEAT AND PROTEIN KINASE DOMAIN-CONTAINING PROTEIN"/>
    <property type="match status" value="1"/>
</dbReference>
<feature type="repeat" description="ANK" evidence="3">
    <location>
        <begin position="35"/>
        <end position="67"/>
    </location>
</feature>
<dbReference type="PANTHER" id="PTHR24198:SF165">
    <property type="entry name" value="ANKYRIN REPEAT-CONTAINING PROTEIN-RELATED"/>
    <property type="match status" value="1"/>
</dbReference>
<organism evidence="4 5">
    <name type="scientific">Blepharisma stoltei</name>
    <dbReference type="NCBI Taxonomy" id="1481888"/>
    <lineage>
        <taxon>Eukaryota</taxon>
        <taxon>Sar</taxon>
        <taxon>Alveolata</taxon>
        <taxon>Ciliophora</taxon>
        <taxon>Postciliodesmatophora</taxon>
        <taxon>Heterotrichea</taxon>
        <taxon>Heterotrichida</taxon>
        <taxon>Blepharismidae</taxon>
        <taxon>Blepharisma</taxon>
    </lineage>
</organism>
<evidence type="ECO:0000313" key="5">
    <source>
        <dbReference type="Proteomes" id="UP001162131"/>
    </source>
</evidence>
<dbReference type="Pfam" id="PF12796">
    <property type="entry name" value="Ank_2"/>
    <property type="match status" value="1"/>
</dbReference>
<accession>A0AAU9JKF3</accession>
<evidence type="ECO:0000256" key="2">
    <source>
        <dbReference type="ARBA" id="ARBA00023043"/>
    </source>
</evidence>
<protein>
    <recommendedName>
        <fullName evidence="6">ANK_REP_REGION domain-containing protein</fullName>
    </recommendedName>
</protein>
<dbReference type="PROSITE" id="PS50088">
    <property type="entry name" value="ANK_REPEAT"/>
    <property type="match status" value="1"/>
</dbReference>
<reference evidence="4" key="1">
    <citation type="submission" date="2021-09" db="EMBL/GenBank/DDBJ databases">
        <authorList>
            <consortium name="AG Swart"/>
            <person name="Singh M."/>
            <person name="Singh A."/>
            <person name="Seah K."/>
            <person name="Emmerich C."/>
        </authorList>
    </citation>
    <scope>NUCLEOTIDE SEQUENCE</scope>
    <source>
        <strain evidence="4">ATCC30299</strain>
    </source>
</reference>
<sequence>MSQLWLFSAQTGNIRQMMIMNENMSHLDINCSTEIDQTALMLASARGFLEIVKFLIEIKADIHHEDRYRENALSLAVWNSHRDIAVLLYKLGSRIHEDIWEQMGEKETKLYEEIPRLIQWEKLRKFLIFSLSTRNSFKLI</sequence>
<proteinExistence type="predicted"/>
<dbReference type="Gene3D" id="1.25.40.20">
    <property type="entry name" value="Ankyrin repeat-containing domain"/>
    <property type="match status" value="1"/>
</dbReference>
<evidence type="ECO:0008006" key="6">
    <source>
        <dbReference type="Google" id="ProtNLM"/>
    </source>
</evidence>
<keyword evidence="5" id="KW-1185">Reference proteome</keyword>
<dbReference type="PROSITE" id="PS50297">
    <property type="entry name" value="ANK_REP_REGION"/>
    <property type="match status" value="1"/>
</dbReference>
<comment type="caution">
    <text evidence="4">The sequence shown here is derived from an EMBL/GenBank/DDBJ whole genome shotgun (WGS) entry which is preliminary data.</text>
</comment>
<name>A0AAU9JKF3_9CILI</name>
<dbReference type="AlphaFoldDB" id="A0AAU9JKF3"/>
<evidence type="ECO:0000256" key="1">
    <source>
        <dbReference type="ARBA" id="ARBA00022737"/>
    </source>
</evidence>
<evidence type="ECO:0000256" key="3">
    <source>
        <dbReference type="PROSITE-ProRule" id="PRU00023"/>
    </source>
</evidence>
<dbReference type="SMART" id="SM00248">
    <property type="entry name" value="ANK"/>
    <property type="match status" value="2"/>
</dbReference>
<dbReference type="InterPro" id="IPR036770">
    <property type="entry name" value="Ankyrin_rpt-contain_sf"/>
</dbReference>
<dbReference type="Proteomes" id="UP001162131">
    <property type="component" value="Unassembled WGS sequence"/>
</dbReference>
<evidence type="ECO:0000313" key="4">
    <source>
        <dbReference type="EMBL" id="CAG9326135.1"/>
    </source>
</evidence>